<keyword evidence="2" id="KW-1185">Reference proteome</keyword>
<protein>
    <recommendedName>
        <fullName evidence="3">Copper amine oxidase-like N-terminal domain-containing protein</fullName>
    </recommendedName>
</protein>
<dbReference type="PATRIC" id="fig|1122241.3.peg.28"/>
<dbReference type="AlphaFoldDB" id="A0A151B0L4"/>
<organism evidence="1 2">
    <name type="scientific">Moorella mulderi DSM 14980</name>
    <dbReference type="NCBI Taxonomy" id="1122241"/>
    <lineage>
        <taxon>Bacteria</taxon>
        <taxon>Bacillati</taxon>
        <taxon>Bacillota</taxon>
        <taxon>Clostridia</taxon>
        <taxon>Neomoorellales</taxon>
        <taxon>Neomoorellaceae</taxon>
        <taxon>Neomoorella</taxon>
    </lineage>
</organism>
<dbReference type="RefSeq" id="WP_062279964.1">
    <property type="nucleotide sequence ID" value="NZ_LTBC01000001.1"/>
</dbReference>
<accession>A0A151B0L4</accession>
<gene>
    <name evidence="1" type="ORF">MOMUL_00240</name>
</gene>
<reference evidence="1 2" key="1">
    <citation type="submission" date="2016-02" db="EMBL/GenBank/DDBJ databases">
        <title>Genome sequence of Moorella mulderi DSM 14980.</title>
        <authorList>
            <person name="Poehlein A."/>
            <person name="Daniel R."/>
        </authorList>
    </citation>
    <scope>NUCLEOTIDE SEQUENCE [LARGE SCALE GENOMIC DNA]</scope>
    <source>
        <strain evidence="1 2">DSM 14980</strain>
    </source>
</reference>
<proteinExistence type="predicted"/>
<name>A0A151B0L4_9FIRM</name>
<dbReference type="EMBL" id="LTBC01000001">
    <property type="protein sequence ID" value="KYH33323.1"/>
    <property type="molecule type" value="Genomic_DNA"/>
</dbReference>
<evidence type="ECO:0008006" key="3">
    <source>
        <dbReference type="Google" id="ProtNLM"/>
    </source>
</evidence>
<evidence type="ECO:0000313" key="1">
    <source>
        <dbReference type="EMBL" id="KYH33323.1"/>
    </source>
</evidence>
<sequence>MSLDGRMWRLYLPAGSGTTVVPLRNLALALDLRLTWNGSTATAELETERLIISAPGPVPR</sequence>
<evidence type="ECO:0000313" key="2">
    <source>
        <dbReference type="Proteomes" id="UP000075670"/>
    </source>
</evidence>
<comment type="caution">
    <text evidence="1">The sequence shown here is derived from an EMBL/GenBank/DDBJ whole genome shotgun (WGS) entry which is preliminary data.</text>
</comment>
<dbReference type="Proteomes" id="UP000075670">
    <property type="component" value="Unassembled WGS sequence"/>
</dbReference>